<dbReference type="PANTHER" id="PTHR46791">
    <property type="entry name" value="EXPRESSED PROTEIN"/>
    <property type="match status" value="1"/>
</dbReference>
<evidence type="ECO:0000313" key="3">
    <source>
        <dbReference type="Proteomes" id="UP001163046"/>
    </source>
</evidence>
<dbReference type="PANTHER" id="PTHR46791:SF5">
    <property type="entry name" value="CLR5 DOMAIN-CONTAINING PROTEIN-RELATED"/>
    <property type="match status" value="1"/>
</dbReference>
<dbReference type="SUPFAM" id="SSF53098">
    <property type="entry name" value="Ribonuclease H-like"/>
    <property type="match status" value="1"/>
</dbReference>
<dbReference type="GO" id="GO:0015074">
    <property type="term" value="P:DNA integration"/>
    <property type="evidence" value="ECO:0007669"/>
    <property type="project" value="InterPro"/>
</dbReference>
<name>A0A9W9Z055_9CNID</name>
<protein>
    <recommendedName>
        <fullName evidence="1">Integrase catalytic domain-containing protein</fullName>
    </recommendedName>
</protein>
<dbReference type="InterPro" id="IPR036397">
    <property type="entry name" value="RNaseH_sf"/>
</dbReference>
<reference evidence="2" key="1">
    <citation type="submission" date="2023-01" db="EMBL/GenBank/DDBJ databases">
        <title>Genome assembly of the deep-sea coral Lophelia pertusa.</title>
        <authorList>
            <person name="Herrera S."/>
            <person name="Cordes E."/>
        </authorList>
    </citation>
    <scope>NUCLEOTIDE SEQUENCE</scope>
    <source>
        <strain evidence="2">USNM1676648</strain>
        <tissue evidence="2">Polyp</tissue>
    </source>
</reference>
<accession>A0A9W9Z055</accession>
<dbReference type="PROSITE" id="PS50994">
    <property type="entry name" value="INTEGRASE"/>
    <property type="match status" value="1"/>
</dbReference>
<organism evidence="2 3">
    <name type="scientific">Desmophyllum pertusum</name>
    <dbReference type="NCBI Taxonomy" id="174260"/>
    <lineage>
        <taxon>Eukaryota</taxon>
        <taxon>Metazoa</taxon>
        <taxon>Cnidaria</taxon>
        <taxon>Anthozoa</taxon>
        <taxon>Hexacorallia</taxon>
        <taxon>Scleractinia</taxon>
        <taxon>Caryophylliina</taxon>
        <taxon>Caryophylliidae</taxon>
        <taxon>Desmophyllum</taxon>
    </lineage>
</organism>
<dbReference type="EMBL" id="MU826835">
    <property type="protein sequence ID" value="KAJ7372721.1"/>
    <property type="molecule type" value="Genomic_DNA"/>
</dbReference>
<dbReference type="Proteomes" id="UP001163046">
    <property type="component" value="Unassembled WGS sequence"/>
</dbReference>
<evidence type="ECO:0000313" key="2">
    <source>
        <dbReference type="EMBL" id="KAJ7372721.1"/>
    </source>
</evidence>
<feature type="domain" description="Integrase catalytic" evidence="1">
    <location>
        <begin position="237"/>
        <end position="418"/>
    </location>
</feature>
<dbReference type="Pfam" id="PF24764">
    <property type="entry name" value="rva_4"/>
    <property type="match status" value="1"/>
</dbReference>
<dbReference type="InterPro" id="IPR001584">
    <property type="entry name" value="Integrase_cat-core"/>
</dbReference>
<dbReference type="InterPro" id="IPR012337">
    <property type="entry name" value="RNaseH-like_sf"/>
</dbReference>
<keyword evidence="3" id="KW-1185">Reference proteome</keyword>
<dbReference type="Gene3D" id="3.30.420.10">
    <property type="entry name" value="Ribonuclease H-like superfamily/Ribonuclease H"/>
    <property type="match status" value="1"/>
</dbReference>
<proteinExistence type="predicted"/>
<dbReference type="GO" id="GO:0003676">
    <property type="term" value="F:nucleic acid binding"/>
    <property type="evidence" value="ECO:0007669"/>
    <property type="project" value="InterPro"/>
</dbReference>
<comment type="caution">
    <text evidence="2">The sequence shown here is derived from an EMBL/GenBank/DDBJ whole genome shotgun (WGS) entry which is preliminary data.</text>
</comment>
<evidence type="ECO:0000259" key="1">
    <source>
        <dbReference type="PROSITE" id="PS50994"/>
    </source>
</evidence>
<gene>
    <name evidence="2" type="ORF">OS493_017995</name>
</gene>
<sequence>MIGRHKLAIYGINSPWSLFFTDLDELLCDYEQHRSTNDIALKERLTIRLEDAVKVLQNVSPYVSETNMSAVFEITRNFQLMFWDCHRGCEFPSRTRCSQVAVLSLSSPNRVDTGQVGRPKFDIKEETLVELRSLGFSWEDIARMLLVSRWTIHRRVSEFGLNHLSRFSDITDEQLDNKVGAFLREHGCLVGTSMILGHLRSEGLIIQRERVRKCLARIDPHNVRIRWAITVSRRAYSVAGPNSLWHLDGHHSLITWGFVIHGSIDGFSRLITFLHCSTNNRSDTVGDLFLNATQAYGWPSRVRTDHGGENTQVWQVMEDRRGPNRGSFLVGSSTHNQRIERLWRDVFRCVAHIFYYTFQAMEESGLLEIDNPLHKFALHFIYLPRINRALSSFASAWNNHPLRTENNWSPKRIWVNGMIDIRNHQLMAVADMMEQEPSFDDLTWYGYDPSAPTAMDDGLALVDVQDVDIELPANVLHDLTAAVNPVQLSNRYGIDLFIDCLNYLQSHV</sequence>
<dbReference type="InterPro" id="IPR058913">
    <property type="entry name" value="Integrase_dom_put"/>
</dbReference>
<dbReference type="AlphaFoldDB" id="A0A9W9Z055"/>
<dbReference type="OrthoDB" id="2686689at2759"/>